<name>A0ABR2JKK2_9EUKA</name>
<gene>
    <name evidence="6" type="ORF">M9Y10_005051</name>
</gene>
<evidence type="ECO:0000256" key="1">
    <source>
        <dbReference type="ARBA" id="ARBA00004370"/>
    </source>
</evidence>
<protein>
    <recommendedName>
        <fullName evidence="5">Autophagy-related protein</fullName>
    </recommendedName>
</protein>
<comment type="subcellular location">
    <subcellularLocation>
        <location evidence="1">Membrane</location>
    </subcellularLocation>
</comment>
<dbReference type="Gene3D" id="3.10.20.90">
    <property type="entry name" value="Phosphatidylinositol 3-kinase Catalytic Subunit, Chain A, domain 1"/>
    <property type="match status" value="1"/>
</dbReference>
<proteinExistence type="inferred from homology"/>
<evidence type="ECO:0000313" key="6">
    <source>
        <dbReference type="EMBL" id="KAK8878286.1"/>
    </source>
</evidence>
<dbReference type="InterPro" id="IPR004241">
    <property type="entry name" value="Atg8-like"/>
</dbReference>
<dbReference type="InterPro" id="IPR029071">
    <property type="entry name" value="Ubiquitin-like_domsf"/>
</dbReference>
<accession>A0ABR2JKK2</accession>
<evidence type="ECO:0000256" key="3">
    <source>
        <dbReference type="ARBA" id="ARBA00023136"/>
    </source>
</evidence>
<evidence type="ECO:0000256" key="4">
    <source>
        <dbReference type="ARBA" id="ARBA00023288"/>
    </source>
</evidence>
<comment type="similarity">
    <text evidence="2 5">Belongs to the ATG8 family.</text>
</comment>
<dbReference type="Proteomes" id="UP001470230">
    <property type="component" value="Unassembled WGS sequence"/>
</dbReference>
<keyword evidence="5" id="KW-0072">Autophagy</keyword>
<sequence>MSQSRYKKEKTLEERKKESANILSKYSGHIPVIVDKDPKCKLPDIERQKFLVPSDLSIGHFIYVVRKRINIQATETIFLFVNKRLPPSNMTMGNLYSDNKDEDGFMYCTYSSDTAYGSE</sequence>
<comment type="caution">
    <text evidence="6">The sequence shown here is derived from an EMBL/GenBank/DDBJ whole genome shotgun (WGS) entry which is preliminary data.</text>
</comment>
<evidence type="ECO:0000256" key="5">
    <source>
        <dbReference type="RuleBase" id="RU004384"/>
    </source>
</evidence>
<keyword evidence="4" id="KW-0449">Lipoprotein</keyword>
<organism evidence="6 7">
    <name type="scientific">Tritrichomonas musculus</name>
    <dbReference type="NCBI Taxonomy" id="1915356"/>
    <lineage>
        <taxon>Eukaryota</taxon>
        <taxon>Metamonada</taxon>
        <taxon>Parabasalia</taxon>
        <taxon>Tritrichomonadida</taxon>
        <taxon>Tritrichomonadidae</taxon>
        <taxon>Tritrichomonas</taxon>
    </lineage>
</organism>
<evidence type="ECO:0000313" key="7">
    <source>
        <dbReference type="Proteomes" id="UP001470230"/>
    </source>
</evidence>
<keyword evidence="3" id="KW-0472">Membrane</keyword>
<reference evidence="6 7" key="1">
    <citation type="submission" date="2024-04" db="EMBL/GenBank/DDBJ databases">
        <title>Tritrichomonas musculus Genome.</title>
        <authorList>
            <person name="Alves-Ferreira E."/>
            <person name="Grigg M."/>
            <person name="Lorenzi H."/>
            <person name="Galac M."/>
        </authorList>
    </citation>
    <scope>NUCLEOTIDE SEQUENCE [LARGE SCALE GENOMIC DNA]</scope>
    <source>
        <strain evidence="6 7">EAF2021</strain>
    </source>
</reference>
<evidence type="ECO:0000256" key="2">
    <source>
        <dbReference type="ARBA" id="ARBA00007293"/>
    </source>
</evidence>
<dbReference type="EMBL" id="JAPFFF010000011">
    <property type="protein sequence ID" value="KAK8878286.1"/>
    <property type="molecule type" value="Genomic_DNA"/>
</dbReference>
<dbReference type="PANTHER" id="PTHR10969">
    <property type="entry name" value="MICROTUBULE-ASSOCIATED PROTEINS 1A/1B LIGHT CHAIN 3-RELATED"/>
    <property type="match status" value="1"/>
</dbReference>
<dbReference type="SUPFAM" id="SSF54236">
    <property type="entry name" value="Ubiquitin-like"/>
    <property type="match status" value="1"/>
</dbReference>
<dbReference type="Pfam" id="PF02991">
    <property type="entry name" value="ATG8"/>
    <property type="match status" value="1"/>
</dbReference>
<keyword evidence="7" id="KW-1185">Reference proteome</keyword>